<dbReference type="EMBL" id="CP012175">
    <property type="protein sequence ID" value="AKV81309.1"/>
    <property type="molecule type" value="Genomic_DNA"/>
</dbReference>
<evidence type="ECO:0000313" key="1">
    <source>
        <dbReference type="EMBL" id="AIM27718.1"/>
    </source>
</evidence>
<sequence length="180" mass="20687">MEKNEKVVVDLEGNSVRFNGVPESFRVNSIHVSPPMDGLVHFYIEDKQLVLSLTEEELTEVLSRARKEEITPSQKDFEISQIGLVYKLLVDSLEVINVSDWSLQTMFTIVNGERAKLTIGPNCEYNDCVYLALFSANGFIYYLKIRFSDGSFEVSVFRITPSVLENELVFHMLNKTFRLY</sequence>
<reference evidence="1 7" key="1">
    <citation type="journal article" date="2014" name="J. Bacteriol.">
        <title>Role of an Archaeal PitA Transporter in the Copper and Arsenic Resistance of Metallosphaera sedula, an Extreme Thermoacidophile.</title>
        <authorList>
            <person name="McCarthy S."/>
            <person name="Ai C."/>
            <person name="Wheaton G."/>
            <person name="Tevatia R."/>
            <person name="Eckrich V."/>
            <person name="Kelly R."/>
            <person name="Blum P."/>
        </authorList>
    </citation>
    <scope>NUCLEOTIDE SEQUENCE [LARGE SCALE GENOMIC DNA]</scope>
    <source>
        <strain evidence="1 7">CuR1</strain>
    </source>
</reference>
<evidence type="ECO:0000313" key="6">
    <source>
        <dbReference type="EMBL" id="AKV83546.1"/>
    </source>
</evidence>
<dbReference type="EMBL" id="CP012174">
    <property type="protein sequence ID" value="AKV79064.1"/>
    <property type="molecule type" value="Genomic_DNA"/>
</dbReference>
<dbReference type="AlphaFoldDB" id="A0A088E6T8"/>
<evidence type="ECO:0000313" key="7">
    <source>
        <dbReference type="Proteomes" id="UP000029084"/>
    </source>
</evidence>
<evidence type="ECO:0000313" key="2">
    <source>
        <dbReference type="EMBL" id="AKV74574.1"/>
    </source>
</evidence>
<dbReference type="OMA" id="CEYNDCV"/>
<dbReference type="Proteomes" id="UP000062475">
    <property type="component" value="Chromosome"/>
</dbReference>
<reference evidence="9 10" key="2">
    <citation type="journal article" date="2015" name="Genome Announc.">
        <title>Complete Genome Sequences of Evolved Arsenate-Resistant Metallosphaera sedula Strains.</title>
        <authorList>
            <person name="Ai C."/>
            <person name="McCarthy S."/>
            <person name="Schackwitz W."/>
            <person name="Martin J."/>
            <person name="Lipzen A."/>
            <person name="Blum P."/>
        </authorList>
    </citation>
    <scope>NUCLEOTIDE SEQUENCE [LARGE SCALE GENOMIC DNA]</scope>
    <source>
        <strain evidence="4 10">ARS120-1</strain>
        <strain evidence="5 9">ARS120-2</strain>
        <strain evidence="2 12">ARS50-1</strain>
        <strain evidence="3 11">ARS50-2</strain>
    </source>
</reference>
<dbReference type="EMBL" id="CP012172">
    <property type="protein sequence ID" value="AKV74574.1"/>
    <property type="molecule type" value="Genomic_DNA"/>
</dbReference>
<proteinExistence type="predicted"/>
<gene>
    <name evidence="1" type="ORF">HA72_1579</name>
    <name evidence="2" type="ORF">MsedA_1601</name>
    <name evidence="3" type="ORF">MsedB_1603</name>
    <name evidence="4" type="ORF">MsedC_1601</name>
    <name evidence="5" type="ORF">MsedD_1602</name>
    <name evidence="6" type="ORF">MsedE_1605</name>
</gene>
<dbReference type="Proteomes" id="UP000062398">
    <property type="component" value="Chromosome"/>
</dbReference>
<evidence type="ECO:0000313" key="9">
    <source>
        <dbReference type="Proteomes" id="UP000061362"/>
    </source>
</evidence>
<dbReference type="EMBL" id="CP012173">
    <property type="protein sequence ID" value="AKV76813.1"/>
    <property type="molecule type" value="Genomic_DNA"/>
</dbReference>
<reference evidence="6 8" key="3">
    <citation type="submission" date="2015-07" db="EMBL/GenBank/DDBJ databases">
        <title>Physiological, transcriptional responses and genome re-sequencing of acid resistant extremely thermoacidophilic Metallosphaera sedula SARC-M1.</title>
        <authorList>
            <person name="Ai C."/>
            <person name="McCarthy S."/>
            <person name="Eckrich V."/>
            <person name="Rudrappa D."/>
            <person name="Qiu G."/>
            <person name="Blum P."/>
        </authorList>
    </citation>
    <scope>NUCLEOTIDE SEQUENCE [LARGE SCALE GENOMIC DNA]</scope>
    <source>
        <strain evidence="6 8">SARC-M1</strain>
    </source>
</reference>
<protein>
    <submittedName>
        <fullName evidence="1">Uncharacterized protein</fullName>
    </submittedName>
</protein>
<evidence type="ECO:0000313" key="10">
    <source>
        <dbReference type="Proteomes" id="UP000062398"/>
    </source>
</evidence>
<evidence type="ECO:0000313" key="3">
    <source>
        <dbReference type="EMBL" id="AKV76813.1"/>
    </source>
</evidence>
<dbReference type="GeneID" id="91756080"/>
<evidence type="ECO:0000313" key="4">
    <source>
        <dbReference type="EMBL" id="AKV79064.1"/>
    </source>
</evidence>
<dbReference type="Proteomes" id="UP000056255">
    <property type="component" value="Chromosome"/>
</dbReference>
<dbReference type="Proteomes" id="UP000068832">
    <property type="component" value="Chromosome"/>
</dbReference>
<evidence type="ECO:0000313" key="5">
    <source>
        <dbReference type="EMBL" id="AKV81309.1"/>
    </source>
</evidence>
<dbReference type="OrthoDB" id="34583at2157"/>
<evidence type="ECO:0000313" key="12">
    <source>
        <dbReference type="Proteomes" id="UP000068832"/>
    </source>
</evidence>
<name>A0A088E6T8_9CREN</name>
<dbReference type="EMBL" id="CP012176">
    <property type="protein sequence ID" value="AKV83546.1"/>
    <property type="molecule type" value="Genomic_DNA"/>
</dbReference>
<evidence type="ECO:0000313" key="11">
    <source>
        <dbReference type="Proteomes" id="UP000062475"/>
    </source>
</evidence>
<organism evidence="1 7">
    <name type="scientific">Metallosphaera sedula</name>
    <dbReference type="NCBI Taxonomy" id="43687"/>
    <lineage>
        <taxon>Archaea</taxon>
        <taxon>Thermoproteota</taxon>
        <taxon>Thermoprotei</taxon>
        <taxon>Sulfolobales</taxon>
        <taxon>Sulfolobaceae</taxon>
        <taxon>Metallosphaera</taxon>
    </lineage>
</organism>
<dbReference type="Proteomes" id="UP000061362">
    <property type="component" value="Chromosome"/>
</dbReference>
<accession>A0A088E6T8</accession>
<dbReference type="EMBL" id="CP008822">
    <property type="protein sequence ID" value="AIM27718.1"/>
    <property type="molecule type" value="Genomic_DNA"/>
</dbReference>
<dbReference type="PATRIC" id="fig|43687.5.peg.1709"/>
<dbReference type="Proteomes" id="UP000029084">
    <property type="component" value="Chromosome"/>
</dbReference>
<dbReference type="RefSeq" id="WP_012021521.1">
    <property type="nucleotide sequence ID" value="NZ_AP019770.1"/>
</dbReference>
<evidence type="ECO:0000313" key="8">
    <source>
        <dbReference type="Proteomes" id="UP000056255"/>
    </source>
</evidence>